<dbReference type="HOGENOM" id="CLU_1928461_0_0_1"/>
<dbReference type="AlphaFoldDB" id="A0A0C3KM03"/>
<dbReference type="EMBL" id="KN831951">
    <property type="protein sequence ID" value="KIO10642.1"/>
    <property type="molecule type" value="Genomic_DNA"/>
</dbReference>
<accession>A0A0C3KM03</accession>
<name>A0A0C3KM03_PISTI</name>
<keyword evidence="2" id="KW-1185">Reference proteome</keyword>
<evidence type="ECO:0000313" key="1">
    <source>
        <dbReference type="EMBL" id="KIO10642.1"/>
    </source>
</evidence>
<dbReference type="Proteomes" id="UP000054217">
    <property type="component" value="Unassembled WGS sequence"/>
</dbReference>
<proteinExistence type="predicted"/>
<reference evidence="1 2" key="1">
    <citation type="submission" date="2014-04" db="EMBL/GenBank/DDBJ databases">
        <authorList>
            <consortium name="DOE Joint Genome Institute"/>
            <person name="Kuo A."/>
            <person name="Kohler A."/>
            <person name="Costa M.D."/>
            <person name="Nagy L.G."/>
            <person name="Floudas D."/>
            <person name="Copeland A."/>
            <person name="Barry K.W."/>
            <person name="Cichocki N."/>
            <person name="Veneault-Fourrey C."/>
            <person name="LaButti K."/>
            <person name="Lindquist E.A."/>
            <person name="Lipzen A."/>
            <person name="Lundell T."/>
            <person name="Morin E."/>
            <person name="Murat C."/>
            <person name="Sun H."/>
            <person name="Tunlid A."/>
            <person name="Henrissat B."/>
            <person name="Grigoriev I.V."/>
            <person name="Hibbett D.S."/>
            <person name="Martin F."/>
            <person name="Nordberg H.P."/>
            <person name="Cantor M.N."/>
            <person name="Hua S.X."/>
        </authorList>
    </citation>
    <scope>NUCLEOTIDE SEQUENCE [LARGE SCALE GENOMIC DNA]</scope>
    <source>
        <strain evidence="1 2">Marx 270</strain>
    </source>
</reference>
<evidence type="ECO:0000313" key="2">
    <source>
        <dbReference type="Proteomes" id="UP000054217"/>
    </source>
</evidence>
<dbReference type="OrthoDB" id="2804377at2759"/>
<dbReference type="InParanoid" id="A0A0C3KM03"/>
<organism evidence="1 2">
    <name type="scientific">Pisolithus tinctorius Marx 270</name>
    <dbReference type="NCBI Taxonomy" id="870435"/>
    <lineage>
        <taxon>Eukaryota</taxon>
        <taxon>Fungi</taxon>
        <taxon>Dikarya</taxon>
        <taxon>Basidiomycota</taxon>
        <taxon>Agaricomycotina</taxon>
        <taxon>Agaricomycetes</taxon>
        <taxon>Agaricomycetidae</taxon>
        <taxon>Boletales</taxon>
        <taxon>Sclerodermatineae</taxon>
        <taxon>Pisolithaceae</taxon>
        <taxon>Pisolithus</taxon>
    </lineage>
</organism>
<protein>
    <submittedName>
        <fullName evidence="1">Uncharacterized protein</fullName>
    </submittedName>
</protein>
<sequence>MDAPLLKELPSALVPSNDRRIPFPPLMLYGYIVDSERFDELVQQKMGHSRGAIYRNTLGVMIQLRDVVHYNVKFTMVFCNGDGIFFIAISSNWDPAPSHRLEEVVKELKAFLEVDEEPVWCLDSEKWYWTR</sequence>
<gene>
    <name evidence="1" type="ORF">M404DRAFT_995133</name>
</gene>
<reference evidence="2" key="2">
    <citation type="submission" date="2015-01" db="EMBL/GenBank/DDBJ databases">
        <title>Evolutionary Origins and Diversification of the Mycorrhizal Mutualists.</title>
        <authorList>
            <consortium name="DOE Joint Genome Institute"/>
            <consortium name="Mycorrhizal Genomics Consortium"/>
            <person name="Kohler A."/>
            <person name="Kuo A."/>
            <person name="Nagy L.G."/>
            <person name="Floudas D."/>
            <person name="Copeland A."/>
            <person name="Barry K.W."/>
            <person name="Cichocki N."/>
            <person name="Veneault-Fourrey C."/>
            <person name="LaButti K."/>
            <person name="Lindquist E.A."/>
            <person name="Lipzen A."/>
            <person name="Lundell T."/>
            <person name="Morin E."/>
            <person name="Murat C."/>
            <person name="Riley R."/>
            <person name="Ohm R."/>
            <person name="Sun H."/>
            <person name="Tunlid A."/>
            <person name="Henrissat B."/>
            <person name="Grigoriev I.V."/>
            <person name="Hibbett D.S."/>
            <person name="Martin F."/>
        </authorList>
    </citation>
    <scope>NUCLEOTIDE SEQUENCE [LARGE SCALE GENOMIC DNA]</scope>
    <source>
        <strain evidence="2">Marx 270</strain>
    </source>
</reference>